<evidence type="ECO:0000259" key="5">
    <source>
        <dbReference type="Pfam" id="PF00135"/>
    </source>
</evidence>
<dbReference type="PANTHER" id="PTHR43903">
    <property type="entry name" value="NEUROLIGIN"/>
    <property type="match status" value="1"/>
</dbReference>
<dbReference type="SUPFAM" id="SSF53474">
    <property type="entry name" value="alpha/beta-Hydrolases"/>
    <property type="match status" value="1"/>
</dbReference>
<feature type="compositionally biased region" description="Basic and acidic residues" evidence="4">
    <location>
        <begin position="1"/>
        <end position="15"/>
    </location>
</feature>
<evidence type="ECO:0000256" key="1">
    <source>
        <dbReference type="ARBA" id="ARBA00005964"/>
    </source>
</evidence>
<evidence type="ECO:0000256" key="2">
    <source>
        <dbReference type="ARBA" id="ARBA00022729"/>
    </source>
</evidence>
<dbReference type="STRING" id="7167.A0A182FB68"/>
<dbReference type="EnsemblMetazoa" id="AALB003748-RA">
    <property type="protein sequence ID" value="AALB003748-PA"/>
    <property type="gene ID" value="AALB003748"/>
</dbReference>
<dbReference type="InterPro" id="IPR029058">
    <property type="entry name" value="AB_hydrolase_fold"/>
</dbReference>
<dbReference type="InterPro" id="IPR002018">
    <property type="entry name" value="CarbesteraseB"/>
</dbReference>
<dbReference type="Gene3D" id="3.40.50.1820">
    <property type="entry name" value="alpha/beta hydrolase"/>
    <property type="match status" value="1"/>
</dbReference>
<reference evidence="6 7" key="1">
    <citation type="journal article" date="2017" name="G3 (Bethesda)">
        <title>The Physical Genome Mapping of Anopheles albimanus Corrected Scaffold Misassemblies and Identified Interarm Rearrangements in Genus Anopheles.</title>
        <authorList>
            <person name="Artemov G.N."/>
            <person name="Peery A.N."/>
            <person name="Jiang X."/>
            <person name="Tu Z."/>
            <person name="Stegniy V.N."/>
            <person name="Sharakhova M.V."/>
            <person name="Sharakhov I.V."/>
        </authorList>
    </citation>
    <scope>NUCLEOTIDE SEQUENCE [LARGE SCALE GENOMIC DNA]</scope>
    <source>
        <strain evidence="6 7">ALBI9_A</strain>
    </source>
</reference>
<sequence>MQAQDGPKRSSDHRHYQQQQQPPAAEVSNCGTCNRTFVQHASFPPASVSVTVWLWLLCCCSFVVVPARAGPPRYSSRIVETKSGAIRGVILELNSKHLEPVEVFKAVPYATPPTGNLRFEAPKKLSPWTGTKLADTYGPVCPQSFPDISNRTAALLSMPKGRYQHLKRLLPLLANQSEDCLTLNIYVPGSGKFT</sequence>
<dbReference type="VEuPathDB" id="VectorBase:AALB20_036566"/>
<keyword evidence="7" id="KW-1185">Reference proteome</keyword>
<evidence type="ECO:0000256" key="3">
    <source>
        <dbReference type="ARBA" id="ARBA00023180"/>
    </source>
</evidence>
<dbReference type="InterPro" id="IPR051093">
    <property type="entry name" value="Neuroligin/BSAL"/>
</dbReference>
<name>A0A182FB68_ANOAL</name>
<accession>A0A182FB68</accession>
<evidence type="ECO:0000313" key="7">
    <source>
        <dbReference type="Proteomes" id="UP000069272"/>
    </source>
</evidence>
<keyword evidence="3" id="KW-0325">Glycoprotein</keyword>
<reference evidence="6" key="2">
    <citation type="submission" date="2022-08" db="UniProtKB">
        <authorList>
            <consortium name="EnsemblMetazoa"/>
        </authorList>
    </citation>
    <scope>IDENTIFICATION</scope>
    <source>
        <strain evidence="6">STECLA/ALBI9_A</strain>
    </source>
</reference>
<comment type="similarity">
    <text evidence="1">Belongs to the type-B carboxylesterase/lipase family.</text>
</comment>
<protein>
    <submittedName>
        <fullName evidence="6">COesterase domain-containing protein</fullName>
    </submittedName>
</protein>
<proteinExistence type="inferred from homology"/>
<dbReference type="InterPro" id="IPR019819">
    <property type="entry name" value="Carboxylesterase_B_CS"/>
</dbReference>
<feature type="domain" description="Carboxylesterase type B" evidence="5">
    <location>
        <begin position="76"/>
        <end position="189"/>
    </location>
</feature>
<feature type="region of interest" description="Disordered" evidence="4">
    <location>
        <begin position="1"/>
        <end position="26"/>
    </location>
</feature>
<organism evidence="6 7">
    <name type="scientific">Anopheles albimanus</name>
    <name type="common">New world malaria mosquito</name>
    <dbReference type="NCBI Taxonomy" id="7167"/>
    <lineage>
        <taxon>Eukaryota</taxon>
        <taxon>Metazoa</taxon>
        <taxon>Ecdysozoa</taxon>
        <taxon>Arthropoda</taxon>
        <taxon>Hexapoda</taxon>
        <taxon>Insecta</taxon>
        <taxon>Pterygota</taxon>
        <taxon>Neoptera</taxon>
        <taxon>Endopterygota</taxon>
        <taxon>Diptera</taxon>
        <taxon>Nematocera</taxon>
        <taxon>Culicoidea</taxon>
        <taxon>Culicidae</taxon>
        <taxon>Anophelinae</taxon>
        <taxon>Anopheles</taxon>
    </lineage>
</organism>
<evidence type="ECO:0000313" key="6">
    <source>
        <dbReference type="EnsemblMetazoa" id="AALB003748-PA"/>
    </source>
</evidence>
<dbReference type="Pfam" id="PF00135">
    <property type="entry name" value="COesterase"/>
    <property type="match status" value="1"/>
</dbReference>
<keyword evidence="2" id="KW-0732">Signal</keyword>
<dbReference type="PROSITE" id="PS00941">
    <property type="entry name" value="CARBOXYLESTERASE_B_2"/>
    <property type="match status" value="1"/>
</dbReference>
<dbReference type="VEuPathDB" id="VectorBase:AALB003748"/>
<dbReference type="AlphaFoldDB" id="A0A182FB68"/>
<evidence type="ECO:0000256" key="4">
    <source>
        <dbReference type="SAM" id="MobiDB-lite"/>
    </source>
</evidence>
<dbReference type="Proteomes" id="UP000069272">
    <property type="component" value="Chromosome 3R"/>
</dbReference>